<dbReference type="Pfam" id="PF13519">
    <property type="entry name" value="VWA_2"/>
    <property type="match status" value="1"/>
</dbReference>
<dbReference type="SMART" id="SM00327">
    <property type="entry name" value="VWA"/>
    <property type="match status" value="1"/>
</dbReference>
<keyword evidence="5" id="KW-1185">Reference proteome</keyword>
<protein>
    <recommendedName>
        <fullName evidence="3">VWFA domain-containing protein</fullName>
    </recommendedName>
</protein>
<proteinExistence type="predicted"/>
<reference evidence="4" key="1">
    <citation type="journal article" date="2023" name="Mol. Phylogenet. Evol.">
        <title>Genome-scale phylogeny and comparative genomics of the fungal order Sordariales.</title>
        <authorList>
            <person name="Hensen N."/>
            <person name="Bonometti L."/>
            <person name="Westerberg I."/>
            <person name="Brannstrom I.O."/>
            <person name="Guillou S."/>
            <person name="Cros-Aarteil S."/>
            <person name="Calhoun S."/>
            <person name="Haridas S."/>
            <person name="Kuo A."/>
            <person name="Mondo S."/>
            <person name="Pangilinan J."/>
            <person name="Riley R."/>
            <person name="LaButti K."/>
            <person name="Andreopoulos B."/>
            <person name="Lipzen A."/>
            <person name="Chen C."/>
            <person name="Yan M."/>
            <person name="Daum C."/>
            <person name="Ng V."/>
            <person name="Clum A."/>
            <person name="Steindorff A."/>
            <person name="Ohm R.A."/>
            <person name="Martin F."/>
            <person name="Silar P."/>
            <person name="Natvig D.O."/>
            <person name="Lalanne C."/>
            <person name="Gautier V."/>
            <person name="Ament-Velasquez S.L."/>
            <person name="Kruys A."/>
            <person name="Hutchinson M.I."/>
            <person name="Powell A.J."/>
            <person name="Barry K."/>
            <person name="Miller A.N."/>
            <person name="Grigoriev I.V."/>
            <person name="Debuchy R."/>
            <person name="Gladieux P."/>
            <person name="Hiltunen Thoren M."/>
            <person name="Johannesson H."/>
        </authorList>
    </citation>
    <scope>NUCLEOTIDE SEQUENCE</scope>
    <source>
        <strain evidence="4">CBS 118394</strain>
    </source>
</reference>
<dbReference type="SUPFAM" id="SSF53300">
    <property type="entry name" value="vWA-like"/>
    <property type="match status" value="1"/>
</dbReference>
<evidence type="ECO:0000256" key="2">
    <source>
        <dbReference type="SAM" id="SignalP"/>
    </source>
</evidence>
<accession>A0AAE0IR46</accession>
<feature type="compositionally biased region" description="Gly residues" evidence="1">
    <location>
        <begin position="490"/>
        <end position="511"/>
    </location>
</feature>
<evidence type="ECO:0000313" key="4">
    <source>
        <dbReference type="EMBL" id="KAK3329515.1"/>
    </source>
</evidence>
<dbReference type="Gene3D" id="3.40.50.410">
    <property type="entry name" value="von Willebrand factor, type A domain"/>
    <property type="match status" value="1"/>
</dbReference>
<dbReference type="CDD" id="cd00198">
    <property type="entry name" value="vWFA"/>
    <property type="match status" value="1"/>
</dbReference>
<feature type="compositionally biased region" description="Low complexity" evidence="1">
    <location>
        <begin position="424"/>
        <end position="443"/>
    </location>
</feature>
<evidence type="ECO:0000256" key="1">
    <source>
        <dbReference type="SAM" id="MobiDB-lite"/>
    </source>
</evidence>
<keyword evidence="2" id="KW-0732">Signal</keyword>
<dbReference type="Proteomes" id="UP001283341">
    <property type="component" value="Unassembled WGS sequence"/>
</dbReference>
<feature type="compositionally biased region" description="Low complexity" evidence="1">
    <location>
        <begin position="533"/>
        <end position="542"/>
    </location>
</feature>
<feature type="compositionally biased region" description="Pro residues" evidence="1">
    <location>
        <begin position="543"/>
        <end position="553"/>
    </location>
</feature>
<reference evidence="4" key="2">
    <citation type="submission" date="2023-06" db="EMBL/GenBank/DDBJ databases">
        <authorList>
            <consortium name="Lawrence Berkeley National Laboratory"/>
            <person name="Haridas S."/>
            <person name="Hensen N."/>
            <person name="Bonometti L."/>
            <person name="Westerberg I."/>
            <person name="Brannstrom I.O."/>
            <person name="Guillou S."/>
            <person name="Cros-Aarteil S."/>
            <person name="Calhoun S."/>
            <person name="Kuo A."/>
            <person name="Mondo S."/>
            <person name="Pangilinan J."/>
            <person name="Riley R."/>
            <person name="Labutti K."/>
            <person name="Andreopoulos B."/>
            <person name="Lipzen A."/>
            <person name="Chen C."/>
            <person name="Yanf M."/>
            <person name="Daum C."/>
            <person name="Ng V."/>
            <person name="Clum A."/>
            <person name="Steindorff A."/>
            <person name="Ohm R."/>
            <person name="Martin F."/>
            <person name="Silar P."/>
            <person name="Natvig D."/>
            <person name="Lalanne C."/>
            <person name="Gautier V."/>
            <person name="Ament-Velasquez S.L."/>
            <person name="Kruys A."/>
            <person name="Hutchinson M.I."/>
            <person name="Powell A.J."/>
            <person name="Barry K."/>
            <person name="Miller A.N."/>
            <person name="Grigoriev I.V."/>
            <person name="Debuchy R."/>
            <person name="Gladieux P."/>
            <person name="Thoren M.H."/>
            <person name="Johannesson H."/>
        </authorList>
    </citation>
    <scope>NUCLEOTIDE SEQUENCE</scope>
    <source>
        <strain evidence="4">CBS 118394</strain>
    </source>
</reference>
<comment type="caution">
    <text evidence="4">The sequence shown here is derived from an EMBL/GenBank/DDBJ whole genome shotgun (WGS) entry which is preliminary data.</text>
</comment>
<dbReference type="AlphaFoldDB" id="A0AAE0IR46"/>
<dbReference type="PROSITE" id="PS50234">
    <property type="entry name" value="VWFA"/>
    <property type="match status" value="1"/>
</dbReference>
<gene>
    <name evidence="4" type="ORF">B0H66DRAFT_28350</name>
</gene>
<dbReference type="EMBL" id="JAUEDM010000001">
    <property type="protein sequence ID" value="KAK3329515.1"/>
    <property type="molecule type" value="Genomic_DNA"/>
</dbReference>
<evidence type="ECO:0000313" key="5">
    <source>
        <dbReference type="Proteomes" id="UP001283341"/>
    </source>
</evidence>
<feature type="compositionally biased region" description="Gly residues" evidence="1">
    <location>
        <begin position="463"/>
        <end position="473"/>
    </location>
</feature>
<name>A0AAE0IR46_9PEZI</name>
<feature type="chain" id="PRO_5042246188" description="VWFA domain-containing protein" evidence="2">
    <location>
        <begin position="23"/>
        <end position="808"/>
    </location>
</feature>
<organism evidence="4 5">
    <name type="scientific">Apodospora peruviana</name>
    <dbReference type="NCBI Taxonomy" id="516989"/>
    <lineage>
        <taxon>Eukaryota</taxon>
        <taxon>Fungi</taxon>
        <taxon>Dikarya</taxon>
        <taxon>Ascomycota</taxon>
        <taxon>Pezizomycotina</taxon>
        <taxon>Sordariomycetes</taxon>
        <taxon>Sordariomycetidae</taxon>
        <taxon>Sordariales</taxon>
        <taxon>Lasiosphaeriaceae</taxon>
        <taxon>Apodospora</taxon>
    </lineage>
</organism>
<feature type="compositionally biased region" description="Polar residues" evidence="1">
    <location>
        <begin position="561"/>
        <end position="577"/>
    </location>
</feature>
<feature type="domain" description="VWFA" evidence="3">
    <location>
        <begin position="73"/>
        <end position="208"/>
    </location>
</feature>
<evidence type="ECO:0000259" key="3">
    <source>
        <dbReference type="PROSITE" id="PS50234"/>
    </source>
</evidence>
<dbReference type="InterPro" id="IPR036465">
    <property type="entry name" value="vWFA_dom_sf"/>
</dbReference>
<dbReference type="InterPro" id="IPR002035">
    <property type="entry name" value="VWF_A"/>
</dbReference>
<feature type="signal peptide" evidence="2">
    <location>
        <begin position="1"/>
        <end position="22"/>
    </location>
</feature>
<feature type="compositionally biased region" description="Pro residues" evidence="1">
    <location>
        <begin position="513"/>
        <end position="532"/>
    </location>
</feature>
<feature type="compositionally biased region" description="Gly residues" evidence="1">
    <location>
        <begin position="682"/>
        <end position="692"/>
    </location>
</feature>
<sequence>MRGVLSLLSGAVSLLLASTTAAATTTETVATPAYLAHSHVLRRADAAASGVPSEIPTQVCDDLSINSNNGDRKVAIVIDSSGSMSGSDPDDLRLIAARALNQFLISNAEAGGQKPDQVVVIGFDDTAYTVFGPGDPGDPEADKELSLIVASGGTYIAGGVLQAIDQIGKMSGDTKERSAIVVFTDGSDSSTDTLVDAIKQATSLGIRVSFGFLDLSASYQPEDVLLAVRDSKGVYATITVAAGSRNFVNYVLLNGLTHRDNPQGAGDRLLSGLATTQFIDGSTSVTLKYSASQGERANFTLYSITGDHLGMEAKMNGQTLNTSEPSYYDGYMDVEPPSSGTLEITVTADDNPVKGLFSVMTNSNQPIKNCTVGVTGGNSTGLSTGAKAGLGVGLTALLLGLAGGGFWAYKHFLGGAPSGGELDTAPAAGGSGSGNSTAGPTGAEKFDPHTSVYPVDPSQGMAPAGGGTGGGGPMHTVLPPDVGTNMTGQALGGGGGGGGGPQSGAPVGGSGSAPPPPMSIPPAGPGAPPVTPPATAWAGPPSAFVPPLVPPFKPSSDKPATPNSNHNDAVSPQHTDFQSSLLQQQHSGGGGGDYLSNVDGSQHPLGGYNGYQNALPHGGGGGTPFSPASGSSDFGNHTTISGGSYGNNHTGTTTTTFEAGGSGGNHTHWSVPSPSEPNHTGIGHGSSGGGGNHTNWGTDPTSSSGYGGDAGNNYTGGGGGGVGGGGAGGNPGFTMPGTQMRMGFGAAQDRGAGEEKHHHHPWLAPDSACEHPECPFNLSSHECLPDRERCDCSCRDMGCAYLKRTGGY</sequence>
<feature type="compositionally biased region" description="Polar residues" evidence="1">
    <location>
        <begin position="626"/>
        <end position="640"/>
    </location>
</feature>
<feature type="compositionally biased region" description="Polar residues" evidence="1">
    <location>
        <begin position="665"/>
        <end position="677"/>
    </location>
</feature>
<feature type="compositionally biased region" description="Low complexity" evidence="1">
    <location>
        <begin position="646"/>
        <end position="659"/>
    </location>
</feature>
<feature type="region of interest" description="Disordered" evidence="1">
    <location>
        <begin position="423"/>
        <end position="710"/>
    </location>
</feature>